<dbReference type="PROSITE" id="PS51257">
    <property type="entry name" value="PROKAR_LIPOPROTEIN"/>
    <property type="match status" value="1"/>
</dbReference>
<proteinExistence type="predicted"/>
<keyword evidence="1" id="KW-0732">Signal</keyword>
<keyword evidence="3" id="KW-1185">Reference proteome</keyword>
<gene>
    <name evidence="2" type="ORF">ACFYXI_12325</name>
</gene>
<dbReference type="EMBL" id="JBIASD010000006">
    <property type="protein sequence ID" value="MFF3666372.1"/>
    <property type="molecule type" value="Genomic_DNA"/>
</dbReference>
<accession>A0ABW6SN61</accession>
<evidence type="ECO:0008006" key="4">
    <source>
        <dbReference type="Google" id="ProtNLM"/>
    </source>
</evidence>
<sequence>MPRRSFLPLAVLTLLAGCGTGTTASPSATPSPAQDKAHVFQAVKADCMKTKGFRYVAHVDRPKLSEQDTQPFDYATEKAERAKRGLGIASSYLDSRANPDEGDDPNLAIILDLSPAQQSAYKKAQENCDVQAVRQVTGKNVTSWSDWYGQADETLRRLWKRELDGDPKLVELASAMGDCLTGKGYRVTSTNPVAMREWVVQMAQSNFRGNQKTMTSNGDGGAFRPLDLSPDEARRRLSKEIKLALDDLECGKQFYPAYLPKSTELERQVNEDFGI</sequence>
<protein>
    <recommendedName>
        <fullName evidence="4">Lipoprotein</fullName>
    </recommendedName>
</protein>
<name>A0ABW6SN61_9ACTN</name>
<feature type="chain" id="PRO_5045694916" description="Lipoprotein" evidence="1">
    <location>
        <begin position="25"/>
        <end position="275"/>
    </location>
</feature>
<organism evidence="2 3">
    <name type="scientific">Microtetraspora malaysiensis</name>
    <dbReference type="NCBI Taxonomy" id="161358"/>
    <lineage>
        <taxon>Bacteria</taxon>
        <taxon>Bacillati</taxon>
        <taxon>Actinomycetota</taxon>
        <taxon>Actinomycetes</taxon>
        <taxon>Streptosporangiales</taxon>
        <taxon>Streptosporangiaceae</taxon>
        <taxon>Microtetraspora</taxon>
    </lineage>
</organism>
<dbReference type="RefSeq" id="WP_387410839.1">
    <property type="nucleotide sequence ID" value="NZ_JBIASD010000006.1"/>
</dbReference>
<evidence type="ECO:0000256" key="1">
    <source>
        <dbReference type="SAM" id="SignalP"/>
    </source>
</evidence>
<comment type="caution">
    <text evidence="2">The sequence shown here is derived from an EMBL/GenBank/DDBJ whole genome shotgun (WGS) entry which is preliminary data.</text>
</comment>
<dbReference type="Proteomes" id="UP001602013">
    <property type="component" value="Unassembled WGS sequence"/>
</dbReference>
<evidence type="ECO:0000313" key="2">
    <source>
        <dbReference type="EMBL" id="MFF3666372.1"/>
    </source>
</evidence>
<reference evidence="2 3" key="1">
    <citation type="submission" date="2024-10" db="EMBL/GenBank/DDBJ databases">
        <title>The Natural Products Discovery Center: Release of the First 8490 Sequenced Strains for Exploring Actinobacteria Biosynthetic Diversity.</title>
        <authorList>
            <person name="Kalkreuter E."/>
            <person name="Kautsar S.A."/>
            <person name="Yang D."/>
            <person name="Bader C.D."/>
            <person name="Teijaro C.N."/>
            <person name="Fluegel L."/>
            <person name="Davis C.M."/>
            <person name="Simpson J.R."/>
            <person name="Lauterbach L."/>
            <person name="Steele A.D."/>
            <person name="Gui C."/>
            <person name="Meng S."/>
            <person name="Li G."/>
            <person name="Viehrig K."/>
            <person name="Ye F."/>
            <person name="Su P."/>
            <person name="Kiefer A.F."/>
            <person name="Nichols A."/>
            <person name="Cepeda A.J."/>
            <person name="Yan W."/>
            <person name="Fan B."/>
            <person name="Jiang Y."/>
            <person name="Adhikari A."/>
            <person name="Zheng C.-J."/>
            <person name="Schuster L."/>
            <person name="Cowan T.M."/>
            <person name="Smanski M.J."/>
            <person name="Chevrette M.G."/>
            <person name="De Carvalho L.P.S."/>
            <person name="Shen B."/>
        </authorList>
    </citation>
    <scope>NUCLEOTIDE SEQUENCE [LARGE SCALE GENOMIC DNA]</scope>
    <source>
        <strain evidence="2 3">NPDC002173</strain>
    </source>
</reference>
<evidence type="ECO:0000313" key="3">
    <source>
        <dbReference type="Proteomes" id="UP001602013"/>
    </source>
</evidence>
<feature type="signal peptide" evidence="1">
    <location>
        <begin position="1"/>
        <end position="24"/>
    </location>
</feature>